<evidence type="ECO:0000259" key="2">
    <source>
        <dbReference type="Pfam" id="PF00857"/>
    </source>
</evidence>
<gene>
    <name evidence="3" type="ORF">GCM10009788_19960</name>
</gene>
<dbReference type="PANTHER" id="PTHR43540">
    <property type="entry name" value="PEROXYUREIDOACRYLATE/UREIDOACRYLATE AMIDOHYDROLASE-RELATED"/>
    <property type="match status" value="1"/>
</dbReference>
<dbReference type="Proteomes" id="UP001500842">
    <property type="component" value="Unassembled WGS sequence"/>
</dbReference>
<organism evidence="3 4">
    <name type="scientific">Nocardioides humi</name>
    <dbReference type="NCBI Taxonomy" id="449461"/>
    <lineage>
        <taxon>Bacteria</taxon>
        <taxon>Bacillati</taxon>
        <taxon>Actinomycetota</taxon>
        <taxon>Actinomycetes</taxon>
        <taxon>Propionibacteriales</taxon>
        <taxon>Nocardioidaceae</taxon>
        <taxon>Nocardioides</taxon>
    </lineage>
</organism>
<sequence>MTRRHLALLLIDLQEIFVRPPPAVVEAAGELPGIHAVLERTVRLRERARDRGVPVLYTRHVFRPGLVDAPLAARDALRARALERGRPTAEIVAELAPSEEEAVVEKNRHDGFFGTDLAARLRELGVRRLVVAGVVTNLCVETTVRSAVQRDLDVTVAADCTSAPPQAHARSLAAMADAFAVVADSPSLLLGHS</sequence>
<name>A0ABN2AEA1_9ACTN</name>
<dbReference type="InterPro" id="IPR050272">
    <property type="entry name" value="Isochorismatase-like_hydrls"/>
</dbReference>
<dbReference type="Gene3D" id="3.40.50.850">
    <property type="entry name" value="Isochorismatase-like"/>
    <property type="match status" value="1"/>
</dbReference>
<evidence type="ECO:0000313" key="4">
    <source>
        <dbReference type="Proteomes" id="UP001500842"/>
    </source>
</evidence>
<feature type="domain" description="Isochorismatase-like" evidence="2">
    <location>
        <begin position="7"/>
        <end position="185"/>
    </location>
</feature>
<dbReference type="InterPro" id="IPR036380">
    <property type="entry name" value="Isochorismatase-like_sf"/>
</dbReference>
<comment type="caution">
    <text evidence="3">The sequence shown here is derived from an EMBL/GenBank/DDBJ whole genome shotgun (WGS) entry which is preliminary data.</text>
</comment>
<dbReference type="RefSeq" id="WP_141005528.1">
    <property type="nucleotide sequence ID" value="NZ_BAAAOR010000014.1"/>
</dbReference>
<dbReference type="EMBL" id="BAAAOR010000014">
    <property type="protein sequence ID" value="GAA1515631.1"/>
    <property type="molecule type" value="Genomic_DNA"/>
</dbReference>
<dbReference type="SUPFAM" id="SSF52499">
    <property type="entry name" value="Isochorismatase-like hydrolases"/>
    <property type="match status" value="1"/>
</dbReference>
<evidence type="ECO:0000256" key="1">
    <source>
        <dbReference type="ARBA" id="ARBA00022801"/>
    </source>
</evidence>
<dbReference type="InterPro" id="IPR000868">
    <property type="entry name" value="Isochorismatase-like_dom"/>
</dbReference>
<dbReference type="Pfam" id="PF00857">
    <property type="entry name" value="Isochorismatase"/>
    <property type="match status" value="1"/>
</dbReference>
<dbReference type="CDD" id="cd00431">
    <property type="entry name" value="cysteine_hydrolases"/>
    <property type="match status" value="1"/>
</dbReference>
<reference evidence="3 4" key="1">
    <citation type="journal article" date="2019" name="Int. J. Syst. Evol. Microbiol.">
        <title>The Global Catalogue of Microorganisms (GCM) 10K type strain sequencing project: providing services to taxonomists for standard genome sequencing and annotation.</title>
        <authorList>
            <consortium name="The Broad Institute Genomics Platform"/>
            <consortium name="The Broad Institute Genome Sequencing Center for Infectious Disease"/>
            <person name="Wu L."/>
            <person name="Ma J."/>
        </authorList>
    </citation>
    <scope>NUCLEOTIDE SEQUENCE [LARGE SCALE GENOMIC DNA]</scope>
    <source>
        <strain evidence="3 4">JCM 14942</strain>
    </source>
</reference>
<protein>
    <submittedName>
        <fullName evidence="3">Cysteine hydrolase</fullName>
    </submittedName>
</protein>
<proteinExistence type="predicted"/>
<keyword evidence="1 3" id="KW-0378">Hydrolase</keyword>
<keyword evidence="4" id="KW-1185">Reference proteome</keyword>
<evidence type="ECO:0000313" key="3">
    <source>
        <dbReference type="EMBL" id="GAA1515631.1"/>
    </source>
</evidence>
<accession>A0ABN2AEA1</accession>
<dbReference type="GO" id="GO:0016787">
    <property type="term" value="F:hydrolase activity"/>
    <property type="evidence" value="ECO:0007669"/>
    <property type="project" value="UniProtKB-KW"/>
</dbReference>